<accession>A0ABY8JZE0</accession>
<dbReference type="Gene3D" id="3.40.720.10">
    <property type="entry name" value="Alkaline Phosphatase, subunit A"/>
    <property type="match status" value="1"/>
</dbReference>
<proteinExistence type="predicted"/>
<sequence length="455" mass="49057">MAERALIIGLDGMPRTLLTQLAAEGVLPHVADLLAEGFCGELRAPVPEISSTSWATFLTGTNPARHGIFGFTDLVPGEGYRVHFPNLLHLREPALWALAAAAGRRTVCVNVPGTYPAVAMDSVLVAGFVAPHFNRAVTPARLLPELRRLGYELDVEVGDVVADPEGFLTRAIRALRARTDAMEYLLTHEPWELGVAVFTETDRVHHFLWRAVADPEDPLHQAVRDFYGLVDECVGRLVALLRPDDELFMVSDHGFGPADRQCYVNTWLRESGYLADLDSTKKLTGLDSRSTAFALDPARIYLNRKSRFPGGGLSDAEAEDMSAEIADELLRLRSDGARAGTDVDGPLLVSQVLRADALYEGPLLSQAADLLVLPAEGVQLRGAWGGSGVVRADAMLTGTHTRDNALFYRRAAPAPDGDTPMDMVDVAPTVLASIGVRPLGLDGDLVLGVADGGRE</sequence>
<name>A0ABY8JZE0_9ACTN</name>
<gene>
    <name evidence="1" type="ORF">PYS65_12950</name>
</gene>
<reference evidence="1 2" key="1">
    <citation type="submission" date="2023-03" db="EMBL/GenBank/DDBJ databases">
        <authorList>
            <person name="Mo P."/>
        </authorList>
    </citation>
    <scope>NUCLEOTIDE SEQUENCE [LARGE SCALE GENOMIC DNA]</scope>
    <source>
        <strain evidence="1 2">HUAS 5</strain>
    </source>
</reference>
<dbReference type="Pfam" id="PF01663">
    <property type="entry name" value="Phosphodiest"/>
    <property type="match status" value="1"/>
</dbReference>
<evidence type="ECO:0000313" key="2">
    <source>
        <dbReference type="Proteomes" id="UP001216440"/>
    </source>
</evidence>
<dbReference type="SUPFAM" id="SSF53649">
    <property type="entry name" value="Alkaline phosphatase-like"/>
    <property type="match status" value="1"/>
</dbReference>
<organism evidence="1 2">
    <name type="scientific">Streptomyces cathayae</name>
    <dbReference type="NCBI Taxonomy" id="3031124"/>
    <lineage>
        <taxon>Bacteria</taxon>
        <taxon>Bacillati</taxon>
        <taxon>Actinomycetota</taxon>
        <taxon>Actinomycetes</taxon>
        <taxon>Kitasatosporales</taxon>
        <taxon>Streptomycetaceae</taxon>
        <taxon>Streptomyces</taxon>
    </lineage>
</organism>
<dbReference type="InterPro" id="IPR002591">
    <property type="entry name" value="Phosphodiest/P_Trfase"/>
</dbReference>
<dbReference type="EMBL" id="CP121682">
    <property type="protein sequence ID" value="WGD40992.1"/>
    <property type="molecule type" value="Genomic_DNA"/>
</dbReference>
<protein>
    <submittedName>
        <fullName evidence="1">Alkaline phosphatase family protein</fullName>
    </submittedName>
</protein>
<keyword evidence="2" id="KW-1185">Reference proteome</keyword>
<dbReference type="Proteomes" id="UP001216440">
    <property type="component" value="Chromosome"/>
</dbReference>
<dbReference type="InterPro" id="IPR017850">
    <property type="entry name" value="Alkaline_phosphatase_core_sf"/>
</dbReference>
<evidence type="ECO:0000313" key="1">
    <source>
        <dbReference type="EMBL" id="WGD40992.1"/>
    </source>
</evidence>
<dbReference type="RefSeq" id="WP_279334111.1">
    <property type="nucleotide sequence ID" value="NZ_CP121682.1"/>
</dbReference>